<name>A0A9P1J4U8_9PELO</name>
<organism evidence="1 2">
    <name type="scientific">Caenorhabditis angaria</name>
    <dbReference type="NCBI Taxonomy" id="860376"/>
    <lineage>
        <taxon>Eukaryota</taxon>
        <taxon>Metazoa</taxon>
        <taxon>Ecdysozoa</taxon>
        <taxon>Nematoda</taxon>
        <taxon>Chromadorea</taxon>
        <taxon>Rhabditida</taxon>
        <taxon>Rhabditina</taxon>
        <taxon>Rhabditomorpha</taxon>
        <taxon>Rhabditoidea</taxon>
        <taxon>Rhabditidae</taxon>
        <taxon>Peloderinae</taxon>
        <taxon>Caenorhabditis</taxon>
    </lineage>
</organism>
<comment type="caution">
    <text evidence="1">The sequence shown here is derived from an EMBL/GenBank/DDBJ whole genome shotgun (WGS) entry which is preliminary data.</text>
</comment>
<gene>
    <name evidence="1" type="ORF">CAMP_LOCUS17631</name>
</gene>
<evidence type="ECO:0000313" key="1">
    <source>
        <dbReference type="EMBL" id="CAI5454994.1"/>
    </source>
</evidence>
<accession>A0A9P1J4U8</accession>
<sequence length="70" mass="8131">MYPDAHFRSYGGPNGGSYMVTCVQFDAKIAVNFNYHTFHLQWVFDTNEPLLPVIRWTNGSWLKAFVSIHH</sequence>
<dbReference type="AlphaFoldDB" id="A0A9P1J4U8"/>
<reference evidence="1" key="1">
    <citation type="submission" date="2022-11" db="EMBL/GenBank/DDBJ databases">
        <authorList>
            <person name="Kikuchi T."/>
        </authorList>
    </citation>
    <scope>NUCLEOTIDE SEQUENCE</scope>
    <source>
        <strain evidence="1">PS1010</strain>
    </source>
</reference>
<evidence type="ECO:0000313" key="2">
    <source>
        <dbReference type="Proteomes" id="UP001152747"/>
    </source>
</evidence>
<dbReference type="EMBL" id="CANHGI010000006">
    <property type="protein sequence ID" value="CAI5454994.1"/>
    <property type="molecule type" value="Genomic_DNA"/>
</dbReference>
<dbReference type="Proteomes" id="UP001152747">
    <property type="component" value="Unassembled WGS sequence"/>
</dbReference>
<proteinExistence type="predicted"/>
<keyword evidence="2" id="KW-1185">Reference proteome</keyword>
<protein>
    <submittedName>
        <fullName evidence="1">Uncharacterized protein</fullName>
    </submittedName>
</protein>